<dbReference type="GO" id="GO:0003677">
    <property type="term" value="F:DNA binding"/>
    <property type="evidence" value="ECO:0007669"/>
    <property type="project" value="UniProtKB-KW"/>
</dbReference>
<gene>
    <name evidence="3" type="ORF">HMPREF9943_00733</name>
</gene>
<dbReference type="CDD" id="cd00093">
    <property type="entry name" value="HTH_XRE"/>
    <property type="match status" value="1"/>
</dbReference>
<dbReference type="PROSITE" id="PS50943">
    <property type="entry name" value="HTH_CROC1"/>
    <property type="match status" value="1"/>
</dbReference>
<keyword evidence="4" id="KW-1185">Reference proteome</keyword>
<proteinExistence type="predicted"/>
<dbReference type="SMART" id="SM00530">
    <property type="entry name" value="HTH_XRE"/>
    <property type="match status" value="1"/>
</dbReference>
<accession>M2Q228</accession>
<dbReference type="Pfam" id="PF01381">
    <property type="entry name" value="HTH_3"/>
    <property type="match status" value="1"/>
</dbReference>
<dbReference type="PANTHER" id="PTHR46558:SF4">
    <property type="entry name" value="DNA-BIDING PHAGE PROTEIN"/>
    <property type="match status" value="1"/>
</dbReference>
<dbReference type="AlphaFoldDB" id="M2Q228"/>
<dbReference type="Gene3D" id="1.10.260.40">
    <property type="entry name" value="lambda repressor-like DNA-binding domains"/>
    <property type="match status" value="1"/>
</dbReference>
<reference evidence="3 4" key="1">
    <citation type="submission" date="2013-02" db="EMBL/GenBank/DDBJ databases">
        <title>The Genome Sequence of Lactobacillus catenaformis F0143.</title>
        <authorList>
            <consortium name="The Broad Institute Genome Sequencing Platform"/>
            <person name="Earl A."/>
            <person name="Ward D."/>
            <person name="Feldgarden M."/>
            <person name="Gevers D."/>
            <person name="Izard J."/>
            <person name="Blanton J.M."/>
            <person name="Mathney J."/>
            <person name="Dewhirst F.E."/>
            <person name="Young S.K."/>
            <person name="Zeng Q."/>
            <person name="Gargeya S."/>
            <person name="Fitzgerald M."/>
            <person name="Haas B."/>
            <person name="Abouelleil A."/>
            <person name="Alvarado L."/>
            <person name="Arachchi H.M."/>
            <person name="Berlin A."/>
            <person name="Chapman S.B."/>
            <person name="Gearin G."/>
            <person name="Goldberg J."/>
            <person name="Griggs A."/>
            <person name="Gujja S."/>
            <person name="Hansen M."/>
            <person name="Heiman D."/>
            <person name="Howarth C."/>
            <person name="Larimer J."/>
            <person name="Lui A."/>
            <person name="MacDonald P.J.P."/>
            <person name="McCowen C."/>
            <person name="Montmayeur A."/>
            <person name="Murphy C."/>
            <person name="Neiman D."/>
            <person name="Pearson M."/>
            <person name="Priest M."/>
            <person name="Roberts A."/>
            <person name="Saif S."/>
            <person name="Shea T."/>
            <person name="Sisk P."/>
            <person name="Stolte C."/>
            <person name="Sykes S."/>
            <person name="Wortman J."/>
            <person name="Nusbaum C."/>
            <person name="Birren B."/>
        </authorList>
    </citation>
    <scope>NUCLEOTIDE SEQUENCE [LARGE SCALE GENOMIC DNA]</scope>
    <source>
        <strain evidence="3 4">OT 569</strain>
    </source>
</reference>
<organism evidence="3 4">
    <name type="scientific">Eggerthia catenaformis OT 569 = DSM 20559</name>
    <dbReference type="NCBI Taxonomy" id="999415"/>
    <lineage>
        <taxon>Bacteria</taxon>
        <taxon>Bacillati</taxon>
        <taxon>Bacillota</taxon>
        <taxon>Erysipelotrichia</taxon>
        <taxon>Erysipelotrichales</taxon>
        <taxon>Coprobacillaceae</taxon>
        <taxon>Eggerthia</taxon>
    </lineage>
</organism>
<dbReference type="Proteomes" id="UP000011758">
    <property type="component" value="Unassembled WGS sequence"/>
</dbReference>
<protein>
    <recommendedName>
        <fullName evidence="2">HTH cro/C1-type domain-containing protein</fullName>
    </recommendedName>
</protein>
<dbReference type="eggNOG" id="COG1476">
    <property type="taxonomic scope" value="Bacteria"/>
</dbReference>
<dbReference type="PANTHER" id="PTHR46558">
    <property type="entry name" value="TRACRIPTIONAL REGULATORY PROTEIN-RELATED-RELATED"/>
    <property type="match status" value="1"/>
</dbReference>
<evidence type="ECO:0000259" key="2">
    <source>
        <dbReference type="PROSITE" id="PS50943"/>
    </source>
</evidence>
<dbReference type="BioCyc" id="ECAT999415-HMP:GTTI-755-MONOMER"/>
<comment type="caution">
    <text evidence="3">The sequence shown here is derived from an EMBL/GenBank/DDBJ whole genome shotgun (WGS) entry which is preliminary data.</text>
</comment>
<dbReference type="OrthoDB" id="9801008at2"/>
<dbReference type="RefSeq" id="WP_004802140.1">
    <property type="nucleotide sequence ID" value="NZ_KB446647.1"/>
</dbReference>
<dbReference type="STRING" id="999415.HMPREF9943_00733"/>
<evidence type="ECO:0000313" key="4">
    <source>
        <dbReference type="Proteomes" id="UP000011758"/>
    </source>
</evidence>
<evidence type="ECO:0000313" key="3">
    <source>
        <dbReference type="EMBL" id="EMD16955.1"/>
    </source>
</evidence>
<dbReference type="EMBL" id="AGEJ01000012">
    <property type="protein sequence ID" value="EMD16955.1"/>
    <property type="molecule type" value="Genomic_DNA"/>
</dbReference>
<dbReference type="InterPro" id="IPR001387">
    <property type="entry name" value="Cro/C1-type_HTH"/>
</dbReference>
<name>M2Q228_9FIRM</name>
<evidence type="ECO:0000256" key="1">
    <source>
        <dbReference type="ARBA" id="ARBA00023125"/>
    </source>
</evidence>
<dbReference type="SUPFAM" id="SSF47413">
    <property type="entry name" value="lambda repressor-like DNA-binding domains"/>
    <property type="match status" value="1"/>
</dbReference>
<keyword evidence="1" id="KW-0238">DNA-binding</keyword>
<dbReference type="InterPro" id="IPR010982">
    <property type="entry name" value="Lambda_DNA-bd_dom_sf"/>
</dbReference>
<sequence>MNLGKQIKNYRKQTGMSQEKMAEKIGVSRQAITKWETDAGIPDIENLIAIAKLFKISVDELLFNERKQSEYIYESRTEYDIDSRKDYDVNLGSVHSVMLKAWDGEKIIVSLLSNILDRLQSDYKIKIDDKKNTIDLDIQRLNDATETDAKKNLMIQVLIPHKYMGKIEVVVNAKKLNIFNIENEKIEVNGKVNEVTLEGNKSEIEIDSNVDMQINLVSHKGAIELNQLSAVSKMIIPSDYYFRTMRKGIATHVYYEYQGKKAEDYSHPEADNYIEFNGMKSELIISKVKV</sequence>
<feature type="domain" description="HTH cro/C1-type" evidence="2">
    <location>
        <begin position="7"/>
        <end position="61"/>
    </location>
</feature>
<dbReference type="PATRIC" id="fig|999415.3.peg.735"/>